<feature type="domain" description="Diphosphomevalonate decarboxylase-like N-terminal" evidence="9">
    <location>
        <begin position="7"/>
        <end position="162"/>
    </location>
</feature>
<dbReference type="PANTHER" id="PTHR10977">
    <property type="entry name" value="DIPHOSPHOMEVALONATE DECARBOXYLASE"/>
    <property type="match status" value="1"/>
</dbReference>
<evidence type="ECO:0000313" key="10">
    <source>
        <dbReference type="EMBL" id="OGE32518.1"/>
    </source>
</evidence>
<keyword evidence="4" id="KW-0547">Nucleotide-binding</keyword>
<dbReference type="InterPro" id="IPR020568">
    <property type="entry name" value="Ribosomal_Su5_D2-typ_SF"/>
</dbReference>
<dbReference type="NCBIfam" id="TIGR01240">
    <property type="entry name" value="mevDPdecarb"/>
    <property type="match status" value="1"/>
</dbReference>
<dbReference type="SUPFAM" id="SSF54211">
    <property type="entry name" value="Ribosomal protein S5 domain 2-like"/>
    <property type="match status" value="1"/>
</dbReference>
<proteinExistence type="inferred from homology"/>
<dbReference type="Proteomes" id="UP000176902">
    <property type="component" value="Unassembled WGS sequence"/>
</dbReference>
<dbReference type="Gene3D" id="3.30.230.10">
    <property type="match status" value="1"/>
</dbReference>
<evidence type="ECO:0000313" key="11">
    <source>
        <dbReference type="Proteomes" id="UP000176902"/>
    </source>
</evidence>
<dbReference type="InterPro" id="IPR029765">
    <property type="entry name" value="Mev_diP_decarb"/>
</dbReference>
<dbReference type="GO" id="GO:0019287">
    <property type="term" value="P:isopentenyl diphosphate biosynthetic process, mevalonate pathway"/>
    <property type="evidence" value="ECO:0007669"/>
    <property type="project" value="InterPro"/>
</dbReference>
<dbReference type="GO" id="GO:0005829">
    <property type="term" value="C:cytosol"/>
    <property type="evidence" value="ECO:0007669"/>
    <property type="project" value="InterPro"/>
</dbReference>
<dbReference type="EMBL" id="MFCV01000025">
    <property type="protein sequence ID" value="OGE32518.1"/>
    <property type="molecule type" value="Genomic_DNA"/>
</dbReference>
<dbReference type="GO" id="GO:0005524">
    <property type="term" value="F:ATP binding"/>
    <property type="evidence" value="ECO:0007669"/>
    <property type="project" value="UniProtKB-KW"/>
</dbReference>
<dbReference type="PIRSF" id="PIRSF015950">
    <property type="entry name" value="Mev_P_decrbx"/>
    <property type="match status" value="1"/>
</dbReference>
<keyword evidence="7" id="KW-0456">Lyase</keyword>
<evidence type="ECO:0000256" key="3">
    <source>
        <dbReference type="ARBA" id="ARBA00022516"/>
    </source>
</evidence>
<dbReference type="InterPro" id="IPR005935">
    <property type="entry name" value="Mev_decarb"/>
</dbReference>
<evidence type="ECO:0000256" key="2">
    <source>
        <dbReference type="ARBA" id="ARBA00012296"/>
    </source>
</evidence>
<name>A0A1F5JVB2_9BACT</name>
<dbReference type="SUPFAM" id="SSF55060">
    <property type="entry name" value="GHMP Kinase, C-terminal domain"/>
    <property type="match status" value="1"/>
</dbReference>
<reference evidence="10 11" key="1">
    <citation type="journal article" date="2016" name="Nat. Commun.">
        <title>Thousands of microbial genomes shed light on interconnected biogeochemical processes in an aquifer system.</title>
        <authorList>
            <person name="Anantharaman K."/>
            <person name="Brown C.T."/>
            <person name="Hug L.A."/>
            <person name="Sharon I."/>
            <person name="Castelle C.J."/>
            <person name="Probst A.J."/>
            <person name="Thomas B.C."/>
            <person name="Singh A."/>
            <person name="Wilkins M.J."/>
            <person name="Karaoz U."/>
            <person name="Brodie E.L."/>
            <person name="Williams K.H."/>
            <person name="Hubbard S.S."/>
            <person name="Banfield J.F."/>
        </authorList>
    </citation>
    <scope>NUCLEOTIDE SEQUENCE [LARGE SCALE GENOMIC DNA]</scope>
</reference>
<dbReference type="Gene3D" id="3.30.70.890">
    <property type="entry name" value="GHMP kinase, C-terminal domain"/>
    <property type="match status" value="1"/>
</dbReference>
<comment type="caution">
    <text evidence="10">The sequence shown here is derived from an EMBL/GenBank/DDBJ whole genome shotgun (WGS) entry which is preliminary data.</text>
</comment>
<evidence type="ECO:0000256" key="6">
    <source>
        <dbReference type="ARBA" id="ARBA00023098"/>
    </source>
</evidence>
<dbReference type="InterPro" id="IPR036554">
    <property type="entry name" value="GHMP_kinase_C_sf"/>
</dbReference>
<sequence>MKATAIAPTNIAFTKYWGKKNEKLRLPENGSISMCLSDLLTTTTVEFSPEFKKDQITINDDELEADEAERVVKHLDRVRRLAGIEYKSRVVSTNSFPSGTGLSSSASGFAALTLAAASAVGLKLSEKELSILARQGSGSACRSIPSGFVEWLDGNTSESSYAKTIFPANHWAIADVVAIVSEGKKEISSSEGQKSVSSSPFMKTRQSHMRKKNILVKKLIKEKNFKEFGELLEAEALELHTIMLTQRPALIYWTPGTLKIMKLVGHWRNERLSVYFTINTGQDIHLICEQKNIRKLKNKLKKLDFVKEIIINTPGEGARLTQSHLF</sequence>
<evidence type="ECO:0000256" key="4">
    <source>
        <dbReference type="ARBA" id="ARBA00022741"/>
    </source>
</evidence>
<dbReference type="STRING" id="1797768.A3C59_01455"/>
<dbReference type="InterPro" id="IPR053859">
    <property type="entry name" value="MVD-like_N"/>
</dbReference>
<evidence type="ECO:0000256" key="7">
    <source>
        <dbReference type="ARBA" id="ARBA00023239"/>
    </source>
</evidence>
<protein>
    <recommendedName>
        <fullName evidence="2">diphosphomevalonate decarboxylase</fullName>
        <ecNumber evidence="2">4.1.1.33</ecNumber>
    </recommendedName>
</protein>
<accession>A0A1F5JVB2</accession>
<evidence type="ECO:0000259" key="8">
    <source>
        <dbReference type="Pfam" id="PF18376"/>
    </source>
</evidence>
<dbReference type="AlphaFoldDB" id="A0A1F5JVB2"/>
<dbReference type="PANTHER" id="PTHR10977:SF3">
    <property type="entry name" value="DIPHOSPHOMEVALONATE DECARBOXYLASE"/>
    <property type="match status" value="1"/>
</dbReference>
<feature type="domain" description="Mvd1 C-terminal" evidence="8">
    <location>
        <begin position="176"/>
        <end position="303"/>
    </location>
</feature>
<dbReference type="GO" id="GO:0004163">
    <property type="term" value="F:diphosphomevalonate decarboxylase activity"/>
    <property type="evidence" value="ECO:0007669"/>
    <property type="project" value="UniProtKB-EC"/>
</dbReference>
<keyword evidence="5" id="KW-0067">ATP-binding</keyword>
<comment type="similarity">
    <text evidence="1">Belongs to the diphosphomevalonate decarboxylase family.</text>
</comment>
<evidence type="ECO:0000256" key="5">
    <source>
        <dbReference type="ARBA" id="ARBA00022840"/>
    </source>
</evidence>
<dbReference type="FunFam" id="3.30.230.10:FF:000072">
    <property type="entry name" value="Diphosphomevalonate decarboxylase"/>
    <property type="match status" value="1"/>
</dbReference>
<dbReference type="InterPro" id="IPR014721">
    <property type="entry name" value="Ribsml_uS5_D2-typ_fold_subgr"/>
</dbReference>
<dbReference type="EC" id="4.1.1.33" evidence="2"/>
<dbReference type="Pfam" id="PF18376">
    <property type="entry name" value="MDD_C"/>
    <property type="match status" value="1"/>
</dbReference>
<dbReference type="Pfam" id="PF22700">
    <property type="entry name" value="MVD-like_N"/>
    <property type="match status" value="1"/>
</dbReference>
<evidence type="ECO:0000259" key="9">
    <source>
        <dbReference type="Pfam" id="PF22700"/>
    </source>
</evidence>
<dbReference type="InterPro" id="IPR041431">
    <property type="entry name" value="Mvd1_C"/>
</dbReference>
<gene>
    <name evidence="10" type="ORF">A3C59_01455</name>
</gene>
<keyword evidence="6" id="KW-0443">Lipid metabolism</keyword>
<keyword evidence="3" id="KW-0444">Lipid biosynthesis</keyword>
<organism evidence="10 11">
    <name type="scientific">Candidatus Daviesbacteria bacterium RIFCSPHIGHO2_02_FULL_36_13</name>
    <dbReference type="NCBI Taxonomy" id="1797768"/>
    <lineage>
        <taxon>Bacteria</taxon>
        <taxon>Candidatus Daviesiibacteriota</taxon>
    </lineage>
</organism>
<evidence type="ECO:0000256" key="1">
    <source>
        <dbReference type="ARBA" id="ARBA00008831"/>
    </source>
</evidence>